<evidence type="ECO:0000256" key="1">
    <source>
        <dbReference type="SAM" id="MobiDB-lite"/>
    </source>
</evidence>
<dbReference type="OrthoDB" id="245882at2759"/>
<evidence type="ECO:0000313" key="2">
    <source>
        <dbReference type="EMBL" id="ORC92927.1"/>
    </source>
</evidence>
<organism evidence="2 3">
    <name type="scientific">Trypanosoma theileri</name>
    <dbReference type="NCBI Taxonomy" id="67003"/>
    <lineage>
        <taxon>Eukaryota</taxon>
        <taxon>Discoba</taxon>
        <taxon>Euglenozoa</taxon>
        <taxon>Kinetoplastea</taxon>
        <taxon>Metakinetoplastina</taxon>
        <taxon>Trypanosomatida</taxon>
        <taxon>Trypanosomatidae</taxon>
        <taxon>Trypanosoma</taxon>
    </lineage>
</organism>
<dbReference type="AlphaFoldDB" id="A0A1X0P7K3"/>
<dbReference type="RefSeq" id="XP_028886993.1">
    <property type="nucleotide sequence ID" value="XM_029021571.1"/>
</dbReference>
<evidence type="ECO:0000313" key="3">
    <source>
        <dbReference type="Proteomes" id="UP000192257"/>
    </source>
</evidence>
<dbReference type="VEuPathDB" id="TriTrypDB:TM35_000022530"/>
<protein>
    <submittedName>
        <fullName evidence="2">Uncharacterized protein</fullName>
    </submittedName>
</protein>
<feature type="non-terminal residue" evidence="2">
    <location>
        <position position="206"/>
    </location>
</feature>
<dbReference type="GeneID" id="39981351"/>
<dbReference type="Proteomes" id="UP000192257">
    <property type="component" value="Unassembled WGS sequence"/>
</dbReference>
<reference evidence="2 3" key="1">
    <citation type="submission" date="2017-03" db="EMBL/GenBank/DDBJ databases">
        <title>An alternative strategy for trypanosome survival in the mammalian bloodstream revealed through genome and transcriptome analysis of the ubiquitous bovine parasite Trypanosoma (Megatrypanum) theileri.</title>
        <authorList>
            <person name="Kelly S."/>
            <person name="Ivens A."/>
            <person name="Mott A."/>
            <person name="O'Neill E."/>
            <person name="Emms D."/>
            <person name="Macleod O."/>
            <person name="Voorheis P."/>
            <person name="Matthews J."/>
            <person name="Matthews K."/>
            <person name="Carrington M."/>
        </authorList>
    </citation>
    <scope>NUCLEOTIDE SEQUENCE [LARGE SCALE GENOMIC DNA]</scope>
    <source>
        <strain evidence="2">Edinburgh</strain>
    </source>
</reference>
<gene>
    <name evidence="2" type="ORF">TM35_000022530</name>
</gene>
<comment type="caution">
    <text evidence="2">The sequence shown here is derived from an EMBL/GenBank/DDBJ whole genome shotgun (WGS) entry which is preliminary data.</text>
</comment>
<feature type="compositionally biased region" description="Polar residues" evidence="1">
    <location>
        <begin position="42"/>
        <end position="60"/>
    </location>
</feature>
<accession>A0A1X0P7K3</accession>
<feature type="region of interest" description="Disordered" evidence="1">
    <location>
        <begin position="1"/>
        <end position="90"/>
    </location>
</feature>
<sequence>MSSTKSKRPLPEPHTFSHIPSSSPKQQQQQQQQRGQKEKSPVKNSANIGNTDVRATTPSSNRRKDIKRREEEKEEIQVDYPSHDDNDDDTATEWIHNVELNCCESSPTLMELSVWDAELTRRRAEVSRDIECIYNFIHILRTHGREDIERHAESYTYADGNICKEEEKEKEEGNNDTVDVVNIPYAVKSPDTANHFNNNNNNNNNN</sequence>
<proteinExistence type="predicted"/>
<dbReference type="EMBL" id="NBCO01000002">
    <property type="protein sequence ID" value="ORC92927.1"/>
    <property type="molecule type" value="Genomic_DNA"/>
</dbReference>
<name>A0A1X0P7K3_9TRYP</name>
<keyword evidence="3" id="KW-1185">Reference proteome</keyword>